<dbReference type="Pfam" id="PF15919">
    <property type="entry name" value="HicB_lk_antitox"/>
    <property type="match status" value="1"/>
</dbReference>
<sequence length="130" mass="14982">MKFYNAVITKTDEAYEVDFPGLDGCLTFGSTWEIAVEMATDVLAGWLTMELEEKGKYPKMLTRVEIKEKGEVVPIPVLSELMQKYETTKRFNVIFPVPFLKKVDTYRGEHSLKRSQLLKVAVSEYMKIHP</sequence>
<evidence type="ECO:0000313" key="2">
    <source>
        <dbReference type="EMBL" id="PCI27150.1"/>
    </source>
</evidence>
<name>A0A2A4T0I3_9DELT</name>
<dbReference type="AlphaFoldDB" id="A0A2A4T0I3"/>
<dbReference type="SUPFAM" id="SSF143100">
    <property type="entry name" value="TTHA1013/TTHA0281-like"/>
    <property type="match status" value="1"/>
</dbReference>
<dbReference type="InterPro" id="IPR035069">
    <property type="entry name" value="TTHA1013/TTHA0281-like"/>
</dbReference>
<dbReference type="Gene3D" id="3.30.160.250">
    <property type="match status" value="1"/>
</dbReference>
<dbReference type="EMBL" id="NVSR01000072">
    <property type="protein sequence ID" value="PCI27150.1"/>
    <property type="molecule type" value="Genomic_DNA"/>
</dbReference>
<accession>A0A2A4T0I3</accession>
<comment type="caution">
    <text evidence="2">The sequence shown here is derived from an EMBL/GenBank/DDBJ whole genome shotgun (WGS) entry which is preliminary data.</text>
</comment>
<organism evidence="2 3">
    <name type="scientific">SAR324 cluster bacterium</name>
    <dbReference type="NCBI Taxonomy" id="2024889"/>
    <lineage>
        <taxon>Bacteria</taxon>
        <taxon>Deltaproteobacteria</taxon>
        <taxon>SAR324 cluster</taxon>
    </lineage>
</organism>
<gene>
    <name evidence="2" type="ORF">COB67_09245</name>
</gene>
<proteinExistence type="predicted"/>
<dbReference type="InterPro" id="IPR031807">
    <property type="entry name" value="HicB-like"/>
</dbReference>
<dbReference type="Proteomes" id="UP000218113">
    <property type="component" value="Unassembled WGS sequence"/>
</dbReference>
<reference evidence="3" key="1">
    <citation type="submission" date="2017-08" db="EMBL/GenBank/DDBJ databases">
        <title>A dynamic microbial community with high functional redundancy inhabits the cold, oxic subseafloor aquifer.</title>
        <authorList>
            <person name="Tully B.J."/>
            <person name="Wheat C.G."/>
            <person name="Glazer B.T."/>
            <person name="Huber J.A."/>
        </authorList>
    </citation>
    <scope>NUCLEOTIDE SEQUENCE [LARGE SCALE GENOMIC DNA]</scope>
</reference>
<evidence type="ECO:0000259" key="1">
    <source>
        <dbReference type="Pfam" id="PF15919"/>
    </source>
</evidence>
<evidence type="ECO:0000313" key="3">
    <source>
        <dbReference type="Proteomes" id="UP000218113"/>
    </source>
</evidence>
<feature type="domain" description="HicB-like antitoxin of toxin-antitoxin system" evidence="1">
    <location>
        <begin position="4"/>
        <end position="120"/>
    </location>
</feature>
<protein>
    <recommendedName>
        <fullName evidence="1">HicB-like antitoxin of toxin-antitoxin system domain-containing protein</fullName>
    </recommendedName>
</protein>